<dbReference type="GO" id="GO:0010181">
    <property type="term" value="F:FMN binding"/>
    <property type="evidence" value="ECO:0007669"/>
    <property type="project" value="TreeGrafter"/>
</dbReference>
<proteinExistence type="predicted"/>
<dbReference type="SUPFAM" id="SSF52218">
    <property type="entry name" value="Flavoproteins"/>
    <property type="match status" value="1"/>
</dbReference>
<evidence type="ECO:0000259" key="3">
    <source>
        <dbReference type="Pfam" id="PF03358"/>
    </source>
</evidence>
<evidence type="ECO:0000256" key="2">
    <source>
        <dbReference type="ARBA" id="ARBA00022643"/>
    </source>
</evidence>
<dbReference type="Gene3D" id="3.40.50.360">
    <property type="match status" value="1"/>
</dbReference>
<dbReference type="EMBL" id="PEIB01000002">
    <property type="protein sequence ID" value="RXJ74464.1"/>
    <property type="molecule type" value="Genomic_DNA"/>
</dbReference>
<gene>
    <name evidence="4" type="ORF">CS022_02390</name>
</gene>
<name>A0A4Q0YW41_9GAMM</name>
<dbReference type="PANTHER" id="PTHR30543:SF21">
    <property type="entry name" value="NAD(P)H-DEPENDENT FMN REDUCTASE LOT6"/>
    <property type="match status" value="1"/>
</dbReference>
<reference evidence="4 5" key="1">
    <citation type="submission" date="2017-10" db="EMBL/GenBank/DDBJ databases">
        <title>Nyctiphanis sp. nov., isolated from the stomach of the euphausiid Nyctiphanes simplex (Hansen, 1911) in the Gulf of California.</title>
        <authorList>
            <person name="Gomez-Gil B."/>
            <person name="Aguilar-Mendez M."/>
            <person name="Lopez-Cortes A."/>
            <person name="Gomez-Gutierrez J."/>
            <person name="Roque A."/>
            <person name="Lang E."/>
            <person name="Gonzalez-Castillo A."/>
        </authorList>
    </citation>
    <scope>NUCLEOTIDE SEQUENCE [LARGE SCALE GENOMIC DNA]</scope>
    <source>
        <strain evidence="4 5">CAIM 600</strain>
    </source>
</reference>
<keyword evidence="2" id="KW-0288">FMN</keyword>
<dbReference type="AlphaFoldDB" id="A0A4Q0YW41"/>
<keyword evidence="2" id="KW-0285">Flavoprotein</keyword>
<dbReference type="InterPro" id="IPR050712">
    <property type="entry name" value="NAD(P)H-dep_reductase"/>
</dbReference>
<sequence length="176" mass="19332">MKVLAFGATNSRQSINKQLAKYAASLTGSTQIELIDLNDYEMAIYSIDKENENGIPEKAKNFIRKIADADVVIVSFAEYNGVYTSAFKNVYDWASRVEHKIFQSKPAVFLSTSPGGAGAKSVLNFAVESAKYMGADLKASLSVANFYNVFDEKNSRINDPAINAQLKHAISTLNLF</sequence>
<evidence type="ECO:0000256" key="1">
    <source>
        <dbReference type="ARBA" id="ARBA00001917"/>
    </source>
</evidence>
<keyword evidence="5" id="KW-1185">Reference proteome</keyword>
<feature type="domain" description="NADPH-dependent FMN reductase-like" evidence="3">
    <location>
        <begin position="1"/>
        <end position="133"/>
    </location>
</feature>
<dbReference type="InterPro" id="IPR029039">
    <property type="entry name" value="Flavoprotein-like_sf"/>
</dbReference>
<dbReference type="Pfam" id="PF03358">
    <property type="entry name" value="FMN_red"/>
    <property type="match status" value="1"/>
</dbReference>
<dbReference type="GO" id="GO:0005829">
    <property type="term" value="C:cytosol"/>
    <property type="evidence" value="ECO:0007669"/>
    <property type="project" value="TreeGrafter"/>
</dbReference>
<dbReference type="Proteomes" id="UP000290287">
    <property type="component" value="Unassembled WGS sequence"/>
</dbReference>
<dbReference type="PANTHER" id="PTHR30543">
    <property type="entry name" value="CHROMATE REDUCTASE"/>
    <property type="match status" value="1"/>
</dbReference>
<dbReference type="OrthoDB" id="5767802at2"/>
<comment type="cofactor">
    <cofactor evidence="1">
        <name>FMN</name>
        <dbReference type="ChEBI" id="CHEBI:58210"/>
    </cofactor>
</comment>
<organism evidence="4 5">
    <name type="scientific">Veronia nyctiphanis</name>
    <dbReference type="NCBI Taxonomy" id="1278244"/>
    <lineage>
        <taxon>Bacteria</taxon>
        <taxon>Pseudomonadati</taxon>
        <taxon>Pseudomonadota</taxon>
        <taxon>Gammaproteobacteria</taxon>
        <taxon>Vibrionales</taxon>
        <taxon>Vibrionaceae</taxon>
        <taxon>Veronia</taxon>
    </lineage>
</organism>
<accession>A0A4Q0YW41</accession>
<dbReference type="RefSeq" id="WP_129120932.1">
    <property type="nucleotide sequence ID" value="NZ_PEIB01000002.1"/>
</dbReference>
<dbReference type="InterPro" id="IPR005025">
    <property type="entry name" value="FMN_Rdtase-like_dom"/>
</dbReference>
<evidence type="ECO:0000313" key="4">
    <source>
        <dbReference type="EMBL" id="RXJ74464.1"/>
    </source>
</evidence>
<comment type="caution">
    <text evidence="4">The sequence shown here is derived from an EMBL/GenBank/DDBJ whole genome shotgun (WGS) entry which is preliminary data.</text>
</comment>
<protein>
    <submittedName>
        <fullName evidence="4">NADPH-dependent FMN reductase</fullName>
    </submittedName>
</protein>
<evidence type="ECO:0000313" key="5">
    <source>
        <dbReference type="Proteomes" id="UP000290287"/>
    </source>
</evidence>
<dbReference type="GO" id="GO:0016491">
    <property type="term" value="F:oxidoreductase activity"/>
    <property type="evidence" value="ECO:0007669"/>
    <property type="project" value="InterPro"/>
</dbReference>